<dbReference type="AlphaFoldDB" id="A0A1V1P414"/>
<reference evidence="2" key="1">
    <citation type="submission" date="2012-11" db="EMBL/GenBank/DDBJ databases">
        <authorList>
            <person name="Lucero-Rivera Y.E."/>
            <person name="Tovar-Ramirez D."/>
        </authorList>
    </citation>
    <scope>NUCLEOTIDE SEQUENCE [LARGE SCALE GENOMIC DNA]</scope>
    <source>
        <strain evidence="2">Araruama</strain>
    </source>
</reference>
<dbReference type="Proteomes" id="UP000189670">
    <property type="component" value="Unassembled WGS sequence"/>
</dbReference>
<dbReference type="Gene3D" id="1.10.1330.10">
    <property type="entry name" value="Dockerin domain"/>
    <property type="match status" value="1"/>
</dbReference>
<dbReference type="InterPro" id="IPR018247">
    <property type="entry name" value="EF_Hand_1_Ca_BS"/>
</dbReference>
<sequence length="376" mass="41591">MINQVTVNAGATLTIKPGVRVYGNNSKSYLTILGSLKAEATGESERIVFTSAKKDPKGGDWGYIQFSKDSTGSLKYVTIEYAGRNYGADTSALYIHSSPLLDHVIVRNIENPYPNSTTYKAQGIWLFSNAAPIIKNCVIENIENWGIYSQGQKSINLDYNSILNNGYGVYSLSAIIDAKNVDWGHNTGPYHAQTNPEGQGNQVSNNVLFEPWLNTDSDNDNIPTAWEWSYGLDPFDPSDASIDYDSDGLTNFKESQYKTNPFKIDTDNDSIPDKWEIDNNLNPLLKADASEDFDNDGASNLIEYIAGTDPNVKNYYEIIGDINGDGSLSIWDLILALQQCVSINSSTAYTQNDINGDARIGLEEVLYILYKISDIK</sequence>
<proteinExistence type="predicted"/>
<dbReference type="InterPro" id="IPR011050">
    <property type="entry name" value="Pectin_lyase_fold/virulence"/>
</dbReference>
<accession>A0A1V1P414</accession>
<protein>
    <submittedName>
        <fullName evidence="1">Uncharacterized protein</fullName>
    </submittedName>
</protein>
<dbReference type="SUPFAM" id="SSF63446">
    <property type="entry name" value="Type I dockerin domain"/>
    <property type="match status" value="1"/>
</dbReference>
<organism evidence="1 2">
    <name type="scientific">Candidatus Magnetoglobus multicellularis str. Araruama</name>
    <dbReference type="NCBI Taxonomy" id="890399"/>
    <lineage>
        <taxon>Bacteria</taxon>
        <taxon>Pseudomonadati</taxon>
        <taxon>Thermodesulfobacteriota</taxon>
        <taxon>Desulfobacteria</taxon>
        <taxon>Desulfobacterales</taxon>
        <taxon>Desulfobacteraceae</taxon>
        <taxon>Candidatus Magnetoglobus</taxon>
    </lineage>
</organism>
<comment type="caution">
    <text evidence="1">The sequence shown here is derived from an EMBL/GenBank/DDBJ whole genome shotgun (WGS) entry which is preliminary data.</text>
</comment>
<dbReference type="SUPFAM" id="SSF51126">
    <property type="entry name" value="Pectin lyase-like"/>
    <property type="match status" value="1"/>
</dbReference>
<dbReference type="GO" id="GO:0000272">
    <property type="term" value="P:polysaccharide catabolic process"/>
    <property type="evidence" value="ECO:0007669"/>
    <property type="project" value="InterPro"/>
</dbReference>
<dbReference type="EMBL" id="ATBP01000613">
    <property type="protein sequence ID" value="ETR69560.1"/>
    <property type="molecule type" value="Genomic_DNA"/>
</dbReference>
<dbReference type="InterPro" id="IPR036439">
    <property type="entry name" value="Dockerin_dom_sf"/>
</dbReference>
<gene>
    <name evidence="1" type="ORF">OMM_03860</name>
</gene>
<name>A0A1V1P414_9BACT</name>
<evidence type="ECO:0000313" key="2">
    <source>
        <dbReference type="Proteomes" id="UP000189670"/>
    </source>
</evidence>
<dbReference type="PROSITE" id="PS00018">
    <property type="entry name" value="EF_HAND_1"/>
    <property type="match status" value="1"/>
</dbReference>
<evidence type="ECO:0000313" key="1">
    <source>
        <dbReference type="EMBL" id="ETR69560.1"/>
    </source>
</evidence>